<organism evidence="1 2">
    <name type="scientific">Desulforapulum autotrophicum (strain ATCC 43914 / DSM 3382 / VKM B-1955 / HRM2)</name>
    <name type="common">Desulfobacterium autotrophicum</name>
    <dbReference type="NCBI Taxonomy" id="177437"/>
    <lineage>
        <taxon>Bacteria</taxon>
        <taxon>Pseudomonadati</taxon>
        <taxon>Thermodesulfobacteriota</taxon>
        <taxon>Desulfobacteria</taxon>
        <taxon>Desulfobacterales</taxon>
        <taxon>Desulfobacteraceae</taxon>
        <taxon>Desulforapulum</taxon>
    </lineage>
</organism>
<dbReference type="Proteomes" id="UP000000442">
    <property type="component" value="Chromosome"/>
</dbReference>
<dbReference type="HOGENOM" id="CLU_3355775_0_0_7"/>
<name>C0QK79_DESAH</name>
<proteinExistence type="predicted"/>
<keyword evidence="2" id="KW-1185">Reference proteome</keyword>
<gene>
    <name evidence="1" type="ordered locus">HRM2_30220</name>
</gene>
<evidence type="ECO:0000313" key="2">
    <source>
        <dbReference type="Proteomes" id="UP000000442"/>
    </source>
</evidence>
<reference evidence="1 2" key="1">
    <citation type="journal article" date="2009" name="Environ. Microbiol.">
        <title>Genome sequence of Desulfobacterium autotrophicum HRM2, a marine sulfate reducer oxidizing organic carbon completely to carbon dioxide.</title>
        <authorList>
            <person name="Strittmatter A.W."/>
            <person name="Liesegang H."/>
            <person name="Rabus R."/>
            <person name="Decker I."/>
            <person name="Amann J."/>
            <person name="Andres S."/>
            <person name="Henne A."/>
            <person name="Fricke W.F."/>
            <person name="Martinez-Arias R."/>
            <person name="Bartels D."/>
            <person name="Goesmann A."/>
            <person name="Krause L."/>
            <person name="Puehler A."/>
            <person name="Klenk H.P."/>
            <person name="Richter M."/>
            <person name="Schuler M."/>
            <person name="Gloeckner F.O."/>
            <person name="Meyerdierks A."/>
            <person name="Gottschalk G."/>
            <person name="Amann R."/>
        </authorList>
    </citation>
    <scope>NUCLEOTIDE SEQUENCE [LARGE SCALE GENOMIC DNA]</scope>
    <source>
        <strain evidence="2">ATCC 43914 / DSM 3382 / HRM2</strain>
    </source>
</reference>
<protein>
    <submittedName>
        <fullName evidence="1">Uncharacterized protein</fullName>
    </submittedName>
</protein>
<dbReference type="STRING" id="177437.HRM2_30220"/>
<sequence length="36" mass="4278">MNQYSQYNIGYTHNSLNYGLRINSFRKGRIHSFPCP</sequence>
<dbReference type="EMBL" id="CP001087">
    <property type="protein sequence ID" value="ACN16105.1"/>
    <property type="molecule type" value="Genomic_DNA"/>
</dbReference>
<accession>C0QK79</accession>
<dbReference type="KEGG" id="dat:HRM2_30220"/>
<dbReference type="AlphaFoldDB" id="C0QK79"/>
<evidence type="ECO:0000313" key="1">
    <source>
        <dbReference type="EMBL" id="ACN16105.1"/>
    </source>
</evidence>